<keyword evidence="2" id="KW-1185">Reference proteome</keyword>
<accession>A0A1M6N7U2</accession>
<dbReference type="AlphaFoldDB" id="A0A1M6N7U2"/>
<evidence type="ECO:0000313" key="2">
    <source>
        <dbReference type="Proteomes" id="UP000184016"/>
    </source>
</evidence>
<dbReference type="STRING" id="1830138.SAMN05443507_105111"/>
<organism evidence="1 2">
    <name type="scientific">Alicyclobacillus tolerans</name>
    <dbReference type="NCBI Taxonomy" id="90970"/>
    <lineage>
        <taxon>Bacteria</taxon>
        <taxon>Bacillati</taxon>
        <taxon>Bacillota</taxon>
        <taxon>Bacilli</taxon>
        <taxon>Bacillales</taxon>
        <taxon>Alicyclobacillaceae</taxon>
        <taxon>Alicyclobacillus</taxon>
    </lineage>
</organism>
<dbReference type="Pfam" id="PF07722">
    <property type="entry name" value="Peptidase_C26"/>
    <property type="match status" value="1"/>
</dbReference>
<dbReference type="EMBL" id="FRAF01000005">
    <property type="protein sequence ID" value="SHJ91771.1"/>
    <property type="molecule type" value="Genomic_DNA"/>
</dbReference>
<sequence length="261" mass="29460">MFDFAAAKGRSRLNPIIAMTTSRQSWQASDNSWHLMGAGLADDYARSVEDAGGVPWLIPYLRHPETIAFVAERADALILTGGDDMSPRYYGEQPRSGLRQVTPERDYLESLLFAAFRMQNKPILGICRGLQVINVLLGGNLYQDLEREWRGCLQHEQHAPRSHFAHTVRIDPESILAVKRELGEEIWVNSYHHQAIHRLASGLRPIAWDEEGLVEAFVSLDGNILAVQWHPENTAPDDTVSRRIFEWLVERAVTVESHSGA</sequence>
<reference evidence="2" key="1">
    <citation type="submission" date="2016-11" db="EMBL/GenBank/DDBJ databases">
        <authorList>
            <person name="Varghese N."/>
            <person name="Submissions S."/>
        </authorList>
    </citation>
    <scope>NUCLEOTIDE SEQUENCE [LARGE SCALE GENOMIC DNA]</scope>
    <source>
        <strain evidence="2">USBA-503</strain>
    </source>
</reference>
<dbReference type="GO" id="GO:0016740">
    <property type="term" value="F:transferase activity"/>
    <property type="evidence" value="ECO:0007669"/>
    <property type="project" value="UniProtKB-KW"/>
</dbReference>
<keyword evidence="1" id="KW-0808">Transferase</keyword>
<dbReference type="Gene3D" id="3.40.50.880">
    <property type="match status" value="1"/>
</dbReference>
<protein>
    <submittedName>
        <fullName evidence="1">Putative glutamine amidotransferase</fullName>
    </submittedName>
</protein>
<proteinExistence type="predicted"/>
<dbReference type="PANTHER" id="PTHR43235">
    <property type="entry name" value="GLUTAMINE AMIDOTRANSFERASE PB2B2.05-RELATED"/>
    <property type="match status" value="1"/>
</dbReference>
<evidence type="ECO:0000313" key="1">
    <source>
        <dbReference type="EMBL" id="SHJ91771.1"/>
    </source>
</evidence>
<dbReference type="SUPFAM" id="SSF52317">
    <property type="entry name" value="Class I glutamine amidotransferase-like"/>
    <property type="match status" value="1"/>
</dbReference>
<dbReference type="PROSITE" id="PS51273">
    <property type="entry name" value="GATASE_TYPE_1"/>
    <property type="match status" value="1"/>
</dbReference>
<name>A0A1M6N7U2_9BACL</name>
<dbReference type="GO" id="GO:0033969">
    <property type="term" value="F:gamma-glutamyl-gamma-aminobutyrate hydrolase activity"/>
    <property type="evidence" value="ECO:0007669"/>
    <property type="project" value="TreeGrafter"/>
</dbReference>
<dbReference type="GO" id="GO:0006598">
    <property type="term" value="P:polyamine catabolic process"/>
    <property type="evidence" value="ECO:0007669"/>
    <property type="project" value="TreeGrafter"/>
</dbReference>
<gene>
    <name evidence="1" type="ORF">SAMN05443507_105111</name>
</gene>
<dbReference type="InterPro" id="IPR029062">
    <property type="entry name" value="Class_I_gatase-like"/>
</dbReference>
<dbReference type="InterPro" id="IPR044668">
    <property type="entry name" value="PuuD-like"/>
</dbReference>
<dbReference type="GO" id="GO:0005829">
    <property type="term" value="C:cytosol"/>
    <property type="evidence" value="ECO:0007669"/>
    <property type="project" value="TreeGrafter"/>
</dbReference>
<dbReference type="CDD" id="cd01745">
    <property type="entry name" value="GATase1_2"/>
    <property type="match status" value="1"/>
</dbReference>
<dbReference type="InterPro" id="IPR011697">
    <property type="entry name" value="Peptidase_C26"/>
</dbReference>
<dbReference type="PANTHER" id="PTHR43235:SF1">
    <property type="entry name" value="GLUTAMINE AMIDOTRANSFERASE PB2B2.05-RELATED"/>
    <property type="match status" value="1"/>
</dbReference>
<dbReference type="Proteomes" id="UP000184016">
    <property type="component" value="Unassembled WGS sequence"/>
</dbReference>
<keyword evidence="1" id="KW-0315">Glutamine amidotransferase</keyword>